<evidence type="ECO:0000256" key="8">
    <source>
        <dbReference type="ARBA" id="ARBA00023242"/>
    </source>
</evidence>
<dbReference type="PROSITE" id="PS51030">
    <property type="entry name" value="NUCLEAR_REC_DBD_2"/>
    <property type="match status" value="1"/>
</dbReference>
<evidence type="ECO:0000256" key="7">
    <source>
        <dbReference type="ARBA" id="ARBA00023170"/>
    </source>
</evidence>
<dbReference type="PRINTS" id="PR00047">
    <property type="entry name" value="STROIDFINGER"/>
</dbReference>
<dbReference type="SMART" id="SM00399">
    <property type="entry name" value="ZnF_C4"/>
    <property type="match status" value="1"/>
</dbReference>
<feature type="non-terminal residue" evidence="12">
    <location>
        <position position="366"/>
    </location>
</feature>
<dbReference type="Pfam" id="PF00105">
    <property type="entry name" value="zf-C4"/>
    <property type="match status" value="1"/>
</dbReference>
<evidence type="ECO:0000256" key="5">
    <source>
        <dbReference type="ARBA" id="ARBA00023125"/>
    </source>
</evidence>
<organism evidence="12 13">
    <name type="scientific">Pristionchus fissidentatus</name>
    <dbReference type="NCBI Taxonomy" id="1538716"/>
    <lineage>
        <taxon>Eukaryota</taxon>
        <taxon>Metazoa</taxon>
        <taxon>Ecdysozoa</taxon>
        <taxon>Nematoda</taxon>
        <taxon>Chromadorea</taxon>
        <taxon>Rhabditida</taxon>
        <taxon>Rhabditina</taxon>
        <taxon>Diplogasteromorpha</taxon>
        <taxon>Diplogasteroidea</taxon>
        <taxon>Neodiplogasteridae</taxon>
        <taxon>Pristionchus</taxon>
    </lineage>
</organism>
<evidence type="ECO:0000313" key="12">
    <source>
        <dbReference type="EMBL" id="GMT21462.1"/>
    </source>
</evidence>
<dbReference type="GO" id="GO:0008270">
    <property type="term" value="F:zinc ion binding"/>
    <property type="evidence" value="ECO:0007669"/>
    <property type="project" value="UniProtKB-KW"/>
</dbReference>
<evidence type="ECO:0000256" key="3">
    <source>
        <dbReference type="ARBA" id="ARBA00022833"/>
    </source>
</evidence>
<keyword evidence="13" id="KW-1185">Reference proteome</keyword>
<keyword evidence="5 9" id="KW-0238">DNA-binding</keyword>
<keyword evidence="2 9" id="KW-0863">Zinc-finger</keyword>
<name>A0AAV5VTZ0_9BILA</name>
<keyword evidence="7 9" id="KW-0675">Receptor</keyword>
<comment type="caution">
    <text evidence="12">The sequence shown here is derived from an EMBL/GenBank/DDBJ whole genome shotgun (WGS) entry which is preliminary data.</text>
</comment>
<evidence type="ECO:0000256" key="4">
    <source>
        <dbReference type="ARBA" id="ARBA00023015"/>
    </source>
</evidence>
<dbReference type="PROSITE" id="PS51843">
    <property type="entry name" value="NR_LBD"/>
    <property type="match status" value="1"/>
</dbReference>
<keyword evidence="1 9" id="KW-0479">Metal-binding</keyword>
<feature type="non-terminal residue" evidence="12">
    <location>
        <position position="1"/>
    </location>
</feature>
<dbReference type="GO" id="GO:0043565">
    <property type="term" value="F:sequence-specific DNA binding"/>
    <property type="evidence" value="ECO:0007669"/>
    <property type="project" value="InterPro"/>
</dbReference>
<keyword evidence="6 9" id="KW-0804">Transcription</keyword>
<reference evidence="12" key="1">
    <citation type="submission" date="2023-10" db="EMBL/GenBank/DDBJ databases">
        <title>Genome assembly of Pristionchus species.</title>
        <authorList>
            <person name="Yoshida K."/>
            <person name="Sommer R.J."/>
        </authorList>
    </citation>
    <scope>NUCLEOTIDE SEQUENCE</scope>
    <source>
        <strain evidence="12">RS5133</strain>
    </source>
</reference>
<feature type="domain" description="Nuclear receptor" evidence="10">
    <location>
        <begin position="1"/>
        <end position="76"/>
    </location>
</feature>
<dbReference type="InterPro" id="IPR013088">
    <property type="entry name" value="Znf_NHR/GATA"/>
</dbReference>
<evidence type="ECO:0000256" key="9">
    <source>
        <dbReference type="RuleBase" id="RU004334"/>
    </source>
</evidence>
<dbReference type="InterPro" id="IPR035500">
    <property type="entry name" value="NHR-like_dom_sf"/>
</dbReference>
<dbReference type="GO" id="GO:0003700">
    <property type="term" value="F:DNA-binding transcription factor activity"/>
    <property type="evidence" value="ECO:0007669"/>
    <property type="project" value="InterPro"/>
</dbReference>
<evidence type="ECO:0000256" key="2">
    <source>
        <dbReference type="ARBA" id="ARBA00022771"/>
    </source>
</evidence>
<dbReference type="InterPro" id="IPR001628">
    <property type="entry name" value="Znf_hrmn_rcpt"/>
</dbReference>
<dbReference type="EMBL" id="BTSY01000004">
    <property type="protein sequence ID" value="GMT21462.1"/>
    <property type="molecule type" value="Genomic_DNA"/>
</dbReference>
<evidence type="ECO:0000259" key="10">
    <source>
        <dbReference type="PROSITE" id="PS51030"/>
    </source>
</evidence>
<comment type="similarity">
    <text evidence="9">Belongs to the nuclear hormone receptor family.</text>
</comment>
<dbReference type="Gene3D" id="1.10.565.10">
    <property type="entry name" value="Retinoid X Receptor"/>
    <property type="match status" value="1"/>
</dbReference>
<dbReference type="SMART" id="SM00430">
    <property type="entry name" value="HOLI"/>
    <property type="match status" value="1"/>
</dbReference>
<evidence type="ECO:0000313" key="13">
    <source>
        <dbReference type="Proteomes" id="UP001432322"/>
    </source>
</evidence>
<evidence type="ECO:0008006" key="14">
    <source>
        <dbReference type="Google" id="ProtNLM"/>
    </source>
</evidence>
<dbReference type="Gene3D" id="3.30.50.10">
    <property type="entry name" value="Erythroid Transcription Factor GATA-1, subunit A"/>
    <property type="match status" value="1"/>
</dbReference>
<dbReference type="Proteomes" id="UP001432322">
    <property type="component" value="Unassembled WGS sequence"/>
</dbReference>
<accession>A0AAV5VTZ0</accession>
<sequence length="366" mass="42259">RRCLICSVPVSASHFGMDCCRACSSFFKRAKLSGKRFSCRQGDKQCVVVKDDKFMCRRCRFDRCLSVGMVYDGPLRVNKKLDAIIESSPTSVDSNSPSTSRVSESILVSIGREFNACDERRREQETVLMESCGDRVRAPHPTQVLYIANYRTSVDTYNICVAETLIFFREAFPTLGELSQNERDALFKGYIAKFSMIETHYRTRKIWGTLKRYMMGSVLICVDLECTDNWLREEDGLENMEQMLSSIRSYTNTQYALLLPILNKAQITSKEFHGLLALLLCEIDSKSEVSEQVLCVLDRLRAEIFEELQRYYKEEMGLSDFSTRLGELMTLNHAIRECNSLFQEFFRLHTTVFDLYGSEDMIKELF</sequence>
<protein>
    <recommendedName>
        <fullName evidence="14">Nuclear receptor</fullName>
    </recommendedName>
</protein>
<feature type="domain" description="NR LBD" evidence="11">
    <location>
        <begin position="124"/>
        <end position="366"/>
    </location>
</feature>
<dbReference type="GO" id="GO:0005634">
    <property type="term" value="C:nucleus"/>
    <property type="evidence" value="ECO:0007669"/>
    <property type="project" value="UniProtKB-SubCell"/>
</dbReference>
<dbReference type="InterPro" id="IPR000536">
    <property type="entry name" value="Nucl_hrmn_rcpt_lig-bd"/>
</dbReference>
<dbReference type="SUPFAM" id="SSF48508">
    <property type="entry name" value="Nuclear receptor ligand-binding domain"/>
    <property type="match status" value="1"/>
</dbReference>
<dbReference type="AlphaFoldDB" id="A0AAV5VTZ0"/>
<dbReference type="PANTHER" id="PTHR46011">
    <property type="entry name" value="NUCLEAR HORMONE RECEPTOR FAMILY MEMBER NHR-86-RELATED"/>
    <property type="match status" value="1"/>
</dbReference>
<keyword evidence="8 9" id="KW-0539">Nucleus</keyword>
<dbReference type="SUPFAM" id="SSF57716">
    <property type="entry name" value="Glucocorticoid receptor-like (DNA-binding domain)"/>
    <property type="match status" value="1"/>
</dbReference>
<keyword evidence="3 9" id="KW-0862">Zinc</keyword>
<dbReference type="PANTHER" id="PTHR46011:SF6">
    <property type="entry name" value="HIGH ZINC ACTIVATED NUCLEAR RECEPTOR PROTEIN"/>
    <property type="match status" value="1"/>
</dbReference>
<comment type="subcellular location">
    <subcellularLocation>
        <location evidence="9">Nucleus</location>
    </subcellularLocation>
</comment>
<gene>
    <name evidence="12" type="ORF">PFISCL1PPCAC_12759</name>
</gene>
<evidence type="ECO:0000256" key="1">
    <source>
        <dbReference type="ARBA" id="ARBA00022723"/>
    </source>
</evidence>
<proteinExistence type="inferred from homology"/>
<dbReference type="PROSITE" id="PS00031">
    <property type="entry name" value="NUCLEAR_REC_DBD_1"/>
    <property type="match status" value="1"/>
</dbReference>
<keyword evidence="4 9" id="KW-0805">Transcription regulation</keyword>
<dbReference type="Pfam" id="PF00104">
    <property type="entry name" value="Hormone_recep"/>
    <property type="match status" value="1"/>
</dbReference>
<evidence type="ECO:0000259" key="11">
    <source>
        <dbReference type="PROSITE" id="PS51843"/>
    </source>
</evidence>
<evidence type="ECO:0000256" key="6">
    <source>
        <dbReference type="ARBA" id="ARBA00023163"/>
    </source>
</evidence>